<dbReference type="Proteomes" id="UP000517106">
    <property type="component" value="Unassembled WGS sequence"/>
</dbReference>
<keyword evidence="2" id="KW-1185">Reference proteome</keyword>
<name>A0A7W3ULI2_9LACO</name>
<evidence type="ECO:0000313" key="2">
    <source>
        <dbReference type="Proteomes" id="UP000517106"/>
    </source>
</evidence>
<protein>
    <submittedName>
        <fullName evidence="1">Uncharacterized protein</fullName>
    </submittedName>
</protein>
<dbReference type="RefSeq" id="WP_182595833.1">
    <property type="nucleotide sequence ID" value="NZ_JACIVA010000040.1"/>
</dbReference>
<comment type="caution">
    <text evidence="1">The sequence shown here is derived from an EMBL/GenBank/DDBJ whole genome shotgun (WGS) entry which is preliminary data.</text>
</comment>
<proteinExistence type="predicted"/>
<accession>A0A7W3ULI2</accession>
<dbReference type="EMBL" id="JACIVA010000040">
    <property type="protein sequence ID" value="MBB1097085.1"/>
    <property type="molecule type" value="Genomic_DNA"/>
</dbReference>
<sequence>MLLIDETEDKTVNVEKSKFLQGFNALHEYSDTIKTTVNVYDNQCQLVGIYFPRVTYVKVTNEIEKLRSEIKRLRKENGHG</sequence>
<dbReference type="AlphaFoldDB" id="A0A7W3ULI2"/>
<reference evidence="1 2" key="1">
    <citation type="submission" date="2020-07" db="EMBL/GenBank/DDBJ databases">
        <title>Description of Limosilactobacillus balticus sp. nov., Limosilactobacillus agrestis sp. nov., Limosilactobacillus albertensis sp. nov., Limosilactobacillus rudii sp. nov., Limosilactobacillus fastidiosus sp. nov., five novel Limosilactobacillus species isolated from the vertebrate gastrointestinal tract, and proposal of 6 subspecies of Limosilactobacillus reuteri adapted to the gastrointestinal tract of specific vertebrate hosts.</title>
        <authorList>
            <person name="Li F."/>
            <person name="Cheng C."/>
            <person name="Zheng J."/>
            <person name="Quevedo R.M."/>
            <person name="Li J."/>
            <person name="Roos S."/>
            <person name="Gaenzle M.G."/>
            <person name="Walter J."/>
        </authorList>
    </citation>
    <scope>NUCLEOTIDE SEQUENCE [LARGE SCALE GENOMIC DNA]</scope>
    <source>
        <strain evidence="1 2">STM2_1</strain>
    </source>
</reference>
<organism evidence="1 2">
    <name type="scientific">Limosilactobacillus rudii</name>
    <dbReference type="NCBI Taxonomy" id="2759755"/>
    <lineage>
        <taxon>Bacteria</taxon>
        <taxon>Bacillati</taxon>
        <taxon>Bacillota</taxon>
        <taxon>Bacilli</taxon>
        <taxon>Lactobacillales</taxon>
        <taxon>Lactobacillaceae</taxon>
        <taxon>Limosilactobacillus</taxon>
    </lineage>
</organism>
<evidence type="ECO:0000313" key="1">
    <source>
        <dbReference type="EMBL" id="MBB1097085.1"/>
    </source>
</evidence>
<gene>
    <name evidence="1" type="ORF">H5S09_03845</name>
</gene>